<dbReference type="AlphaFoldDB" id="W0F3J9"/>
<gene>
    <name evidence="1" type="ORF">NIASO_10745</name>
</gene>
<dbReference type="HOGENOM" id="CLU_3219168_0_0_10"/>
<name>W0F3J9_9BACT</name>
<evidence type="ECO:0000313" key="2">
    <source>
        <dbReference type="Proteomes" id="UP000003586"/>
    </source>
</evidence>
<proteinExistence type="predicted"/>
<dbReference type="EMBL" id="CP007035">
    <property type="protein sequence ID" value="AHF17602.1"/>
    <property type="molecule type" value="Genomic_DNA"/>
</dbReference>
<protein>
    <submittedName>
        <fullName evidence="1">Uncharacterized protein</fullName>
    </submittedName>
</protein>
<sequence length="44" mass="5159">MLHLAFPLILSRSNTPLISADRFSADISVKNRRYLREMQRTLKV</sequence>
<evidence type="ECO:0000313" key="1">
    <source>
        <dbReference type="EMBL" id="AHF17602.1"/>
    </source>
</evidence>
<dbReference type="KEGG" id="nso:NIASO_10745"/>
<dbReference type="Proteomes" id="UP000003586">
    <property type="component" value="Chromosome"/>
</dbReference>
<reference evidence="1 2" key="1">
    <citation type="submission" date="2013-12" db="EMBL/GenBank/DDBJ databases">
        <authorList>
            <consortium name="DOE Joint Genome Institute"/>
            <person name="Eisen J."/>
            <person name="Huntemann M."/>
            <person name="Han J."/>
            <person name="Chen A."/>
            <person name="Kyrpides N."/>
            <person name="Mavromatis K."/>
            <person name="Markowitz V."/>
            <person name="Palaniappan K."/>
            <person name="Ivanova N."/>
            <person name="Schaumberg A."/>
            <person name="Pati A."/>
            <person name="Liolios K."/>
            <person name="Nordberg H.P."/>
            <person name="Cantor M.N."/>
            <person name="Hua S.X."/>
            <person name="Woyke T."/>
        </authorList>
    </citation>
    <scope>NUCLEOTIDE SEQUENCE [LARGE SCALE GENOMIC DNA]</scope>
    <source>
        <strain evidence="2">DSM 19437</strain>
    </source>
</reference>
<organism evidence="1 2">
    <name type="scientific">Niabella soli DSM 19437</name>
    <dbReference type="NCBI Taxonomy" id="929713"/>
    <lineage>
        <taxon>Bacteria</taxon>
        <taxon>Pseudomonadati</taxon>
        <taxon>Bacteroidota</taxon>
        <taxon>Chitinophagia</taxon>
        <taxon>Chitinophagales</taxon>
        <taxon>Chitinophagaceae</taxon>
        <taxon>Niabella</taxon>
    </lineage>
</organism>
<accession>W0F3J9</accession>
<keyword evidence="2" id="KW-1185">Reference proteome</keyword>